<dbReference type="EMBL" id="JAAKZG010000014">
    <property type="protein sequence ID" value="NGN44194.1"/>
    <property type="molecule type" value="Genomic_DNA"/>
</dbReference>
<evidence type="ECO:0000256" key="1">
    <source>
        <dbReference type="SAM" id="Phobius"/>
    </source>
</evidence>
<comment type="caution">
    <text evidence="2">The sequence shown here is derived from an EMBL/GenBank/DDBJ whole genome shotgun (WGS) entry which is preliminary data.</text>
</comment>
<dbReference type="AlphaFoldDB" id="A0A7C9RAG0"/>
<organism evidence="2 3">
    <name type="scientific">Mesorhizobium zhangyense</name>
    <dbReference type="NCBI Taxonomy" id="1776730"/>
    <lineage>
        <taxon>Bacteria</taxon>
        <taxon>Pseudomonadati</taxon>
        <taxon>Pseudomonadota</taxon>
        <taxon>Alphaproteobacteria</taxon>
        <taxon>Hyphomicrobiales</taxon>
        <taxon>Phyllobacteriaceae</taxon>
        <taxon>Mesorhizobium</taxon>
    </lineage>
</organism>
<feature type="transmembrane region" description="Helical" evidence="1">
    <location>
        <begin position="89"/>
        <end position="107"/>
    </location>
</feature>
<gene>
    <name evidence="2" type="ORF">G6N74_24295</name>
</gene>
<keyword evidence="1" id="KW-0812">Transmembrane</keyword>
<keyword evidence="1" id="KW-1133">Transmembrane helix</keyword>
<dbReference type="RefSeq" id="WP_165120593.1">
    <property type="nucleotide sequence ID" value="NZ_JAAKZG010000014.1"/>
</dbReference>
<accession>A0A7C9RAG0</accession>
<proteinExistence type="predicted"/>
<evidence type="ECO:0000313" key="2">
    <source>
        <dbReference type="EMBL" id="NGN44194.1"/>
    </source>
</evidence>
<keyword evidence="3" id="KW-1185">Reference proteome</keyword>
<protein>
    <submittedName>
        <fullName evidence="2">Uncharacterized protein</fullName>
    </submittedName>
</protein>
<name>A0A7C9RAG0_9HYPH</name>
<evidence type="ECO:0000313" key="3">
    <source>
        <dbReference type="Proteomes" id="UP000481252"/>
    </source>
</evidence>
<keyword evidence="1" id="KW-0472">Membrane</keyword>
<dbReference type="Proteomes" id="UP000481252">
    <property type="component" value="Unassembled WGS sequence"/>
</dbReference>
<sequence length="126" mass="14477">MPKYIPPEQPKVMQVIDIAFIVVAIFVALWLPLKLGLAGVSKAIDKIENPTWESLGQNPTMVGFWEKLGYDPTTAHDIIQNKFHYTWDITTLLVMVVVVVGYFIFLFRASDKEYREVIDEKFGDKK</sequence>
<feature type="transmembrane region" description="Helical" evidence="1">
    <location>
        <begin position="12"/>
        <end position="31"/>
    </location>
</feature>
<reference evidence="2 3" key="1">
    <citation type="submission" date="2020-02" db="EMBL/GenBank/DDBJ databases">
        <title>Genome sequence of the type strain CGMCC 1.15528 of Mesorhizobium zhangyense.</title>
        <authorList>
            <person name="Gao J."/>
            <person name="Sun J."/>
        </authorList>
    </citation>
    <scope>NUCLEOTIDE SEQUENCE [LARGE SCALE GENOMIC DNA]</scope>
    <source>
        <strain evidence="2 3">CGMCC 1.15528</strain>
    </source>
</reference>